<keyword evidence="4" id="KW-1133">Transmembrane helix</keyword>
<evidence type="ECO:0000256" key="2">
    <source>
        <dbReference type="ARBA" id="ARBA00009773"/>
    </source>
</evidence>
<proteinExistence type="inferred from homology"/>
<organism evidence="6 7">
    <name type="scientific">Clostridium felsineum</name>
    <dbReference type="NCBI Taxonomy" id="36839"/>
    <lineage>
        <taxon>Bacteria</taxon>
        <taxon>Bacillati</taxon>
        <taxon>Bacillota</taxon>
        <taxon>Clostridia</taxon>
        <taxon>Eubacteriales</taxon>
        <taxon>Clostridiaceae</taxon>
        <taxon>Clostridium</taxon>
    </lineage>
</organism>
<accession>A0A1S8L5G0</accession>
<protein>
    <submittedName>
        <fullName evidence="6">Uncharacterized protein</fullName>
    </submittedName>
</protein>
<evidence type="ECO:0000256" key="5">
    <source>
        <dbReference type="ARBA" id="ARBA00023136"/>
    </source>
</evidence>
<dbReference type="PANTHER" id="PTHR21716:SF68">
    <property type="entry name" value="TRANSPORT PROTEIN YTVI-RELATED"/>
    <property type="match status" value="1"/>
</dbReference>
<keyword evidence="3" id="KW-0812">Transmembrane</keyword>
<comment type="similarity">
    <text evidence="2">Belongs to the autoinducer-2 exporter (AI-2E) (TC 2.A.86) family.</text>
</comment>
<dbReference type="STRING" id="84029.CROST_25950"/>
<evidence type="ECO:0000256" key="1">
    <source>
        <dbReference type="ARBA" id="ARBA00004141"/>
    </source>
</evidence>
<dbReference type="KEGG" id="crw:CROST_023900"/>
<keyword evidence="7" id="KW-1185">Reference proteome</keyword>
<comment type="subcellular location">
    <subcellularLocation>
        <location evidence="1">Membrane</location>
        <topology evidence="1">Multi-pass membrane protein</topology>
    </subcellularLocation>
</comment>
<dbReference type="Proteomes" id="UP000190951">
    <property type="component" value="Chromosome"/>
</dbReference>
<evidence type="ECO:0000313" key="6">
    <source>
        <dbReference type="EMBL" id="URZ11673.1"/>
    </source>
</evidence>
<name>A0A1S8L5G0_9CLOT</name>
<evidence type="ECO:0000256" key="3">
    <source>
        <dbReference type="ARBA" id="ARBA00022692"/>
    </source>
</evidence>
<evidence type="ECO:0000256" key="4">
    <source>
        <dbReference type="ARBA" id="ARBA00022989"/>
    </source>
</evidence>
<keyword evidence="5" id="KW-0472">Membrane</keyword>
<dbReference type="GO" id="GO:0055085">
    <property type="term" value="P:transmembrane transport"/>
    <property type="evidence" value="ECO:0007669"/>
    <property type="project" value="TreeGrafter"/>
</dbReference>
<dbReference type="Pfam" id="PF01594">
    <property type="entry name" value="AI-2E_transport"/>
    <property type="match status" value="1"/>
</dbReference>
<gene>
    <name evidence="6" type="ORF">CROST_023900</name>
</gene>
<sequence>MKIYKKLIECIILLFVFILLAFFIKYYFKPFLAIVLLIILCGPIHEFLNNHKLFNTQINAIVSITIVNIIIFFSMLSIGNFVAKKLNIYIANFYDIDNISKIPIIGELNVNILLNKVNMFVDKLFNADFFTKGALYTTDSILTYFVATISVYFILVDKYDIVNLTEKLFTKNKVHMIIRKFEDIKKLIKVETFLVLITTIETIVGFFVLGINDYFMLGIICGLLDILPYVGTIIVFIPLILYRLYTRNYIVILGLIALYVFLQISRQIMEAKFMSNTLKLHPLIIIISVYIGIKIFGIIGLFIAPIYVITAKEIILS</sequence>
<dbReference type="InterPro" id="IPR002549">
    <property type="entry name" value="AI-2E-like"/>
</dbReference>
<reference evidence="6 7" key="1">
    <citation type="submission" date="2022-04" db="EMBL/GenBank/DDBJ databases">
        <title>Genome sequence of C. roseum typestrain.</title>
        <authorList>
            <person name="Poehlein A."/>
            <person name="Schoch T."/>
            <person name="Duerre P."/>
            <person name="Daniel R."/>
        </authorList>
    </citation>
    <scope>NUCLEOTIDE SEQUENCE [LARGE SCALE GENOMIC DNA]</scope>
    <source>
        <strain evidence="6 7">DSM 7320</strain>
    </source>
</reference>
<dbReference type="EMBL" id="CP096983">
    <property type="protein sequence ID" value="URZ11673.1"/>
    <property type="molecule type" value="Genomic_DNA"/>
</dbReference>
<dbReference type="RefSeq" id="WP_077833331.1">
    <property type="nucleotide sequence ID" value="NZ_CP096983.1"/>
</dbReference>
<dbReference type="AlphaFoldDB" id="A0A1S8L5G0"/>
<dbReference type="PANTHER" id="PTHR21716">
    <property type="entry name" value="TRANSMEMBRANE PROTEIN"/>
    <property type="match status" value="1"/>
</dbReference>
<evidence type="ECO:0000313" key="7">
    <source>
        <dbReference type="Proteomes" id="UP000190951"/>
    </source>
</evidence>
<dbReference type="GO" id="GO:0016020">
    <property type="term" value="C:membrane"/>
    <property type="evidence" value="ECO:0007669"/>
    <property type="project" value="UniProtKB-SubCell"/>
</dbReference>